<evidence type="ECO:0000256" key="1">
    <source>
        <dbReference type="ARBA" id="ARBA00004141"/>
    </source>
</evidence>
<feature type="transmembrane region" description="Helical" evidence="5">
    <location>
        <begin position="55"/>
        <end position="74"/>
    </location>
</feature>
<feature type="transmembrane region" description="Helical" evidence="5">
    <location>
        <begin position="230"/>
        <end position="253"/>
    </location>
</feature>
<dbReference type="SUPFAM" id="SSF103473">
    <property type="entry name" value="MFS general substrate transporter"/>
    <property type="match status" value="1"/>
</dbReference>
<dbReference type="InterPro" id="IPR051788">
    <property type="entry name" value="MFS_Transporter"/>
</dbReference>
<dbReference type="EMBL" id="VFNV01000001">
    <property type="protein sequence ID" value="TQK75857.1"/>
    <property type="molecule type" value="Genomic_DNA"/>
</dbReference>
<evidence type="ECO:0000256" key="5">
    <source>
        <dbReference type="SAM" id="Phobius"/>
    </source>
</evidence>
<organism evidence="6 7">
    <name type="scientific">Rarobacter incanus</name>
    <dbReference type="NCBI Taxonomy" id="153494"/>
    <lineage>
        <taxon>Bacteria</taxon>
        <taxon>Bacillati</taxon>
        <taxon>Actinomycetota</taxon>
        <taxon>Actinomycetes</taxon>
        <taxon>Micrococcales</taxon>
        <taxon>Rarobacteraceae</taxon>
        <taxon>Rarobacter</taxon>
    </lineage>
</organism>
<protein>
    <submittedName>
        <fullName evidence="6">Fucose permease</fullName>
    </submittedName>
</protein>
<evidence type="ECO:0000256" key="4">
    <source>
        <dbReference type="ARBA" id="ARBA00023136"/>
    </source>
</evidence>
<keyword evidence="7" id="KW-1185">Reference proteome</keyword>
<keyword evidence="2 5" id="KW-0812">Transmembrane</keyword>
<feature type="transmembrane region" description="Helical" evidence="5">
    <location>
        <begin position="147"/>
        <end position="165"/>
    </location>
</feature>
<evidence type="ECO:0000256" key="2">
    <source>
        <dbReference type="ARBA" id="ARBA00022692"/>
    </source>
</evidence>
<proteinExistence type="predicted"/>
<feature type="transmembrane region" description="Helical" evidence="5">
    <location>
        <begin position="81"/>
        <end position="101"/>
    </location>
</feature>
<comment type="caution">
    <text evidence="6">The sequence shown here is derived from an EMBL/GenBank/DDBJ whole genome shotgun (WGS) entry which is preliminary data.</text>
</comment>
<name>A0A542SNM2_9MICO</name>
<evidence type="ECO:0000313" key="7">
    <source>
        <dbReference type="Proteomes" id="UP000316181"/>
    </source>
</evidence>
<gene>
    <name evidence="6" type="ORF">FB389_0496</name>
</gene>
<reference evidence="6 7" key="1">
    <citation type="submission" date="2019-06" db="EMBL/GenBank/DDBJ databases">
        <title>Sequencing the genomes of 1000 actinobacteria strains.</title>
        <authorList>
            <person name="Klenk H.-P."/>
        </authorList>
    </citation>
    <scope>NUCLEOTIDE SEQUENCE [LARGE SCALE GENOMIC DNA]</scope>
    <source>
        <strain evidence="6 7">DSM 10596</strain>
    </source>
</reference>
<dbReference type="PANTHER" id="PTHR23514">
    <property type="entry name" value="BYPASS OF STOP CODON PROTEIN 6"/>
    <property type="match status" value="1"/>
</dbReference>
<feature type="transmembrane region" description="Helical" evidence="5">
    <location>
        <begin position="315"/>
        <end position="336"/>
    </location>
</feature>
<feature type="transmembrane region" description="Helical" evidence="5">
    <location>
        <begin position="259"/>
        <end position="279"/>
    </location>
</feature>
<feature type="transmembrane region" description="Helical" evidence="5">
    <location>
        <begin position="291"/>
        <end position="309"/>
    </location>
</feature>
<feature type="transmembrane region" description="Helical" evidence="5">
    <location>
        <begin position="348"/>
        <end position="366"/>
    </location>
</feature>
<dbReference type="AlphaFoldDB" id="A0A542SNM2"/>
<evidence type="ECO:0000313" key="6">
    <source>
        <dbReference type="EMBL" id="TQK75857.1"/>
    </source>
</evidence>
<feature type="transmembrane region" description="Helical" evidence="5">
    <location>
        <begin position="171"/>
        <end position="189"/>
    </location>
</feature>
<feature type="transmembrane region" description="Helical" evidence="5">
    <location>
        <begin position="107"/>
        <end position="126"/>
    </location>
</feature>
<dbReference type="InterPro" id="IPR036259">
    <property type="entry name" value="MFS_trans_sf"/>
</dbReference>
<dbReference type="PANTHER" id="PTHR23514:SF13">
    <property type="entry name" value="INNER MEMBRANE PROTEIN YBJJ"/>
    <property type="match status" value="1"/>
</dbReference>
<sequence length="407" mass="40536">MHSHPSDPQAVARRTQRIVLAQFAIFGVAQAAWFARMPATKARFELTDSQFGTLLLVISIGALIGMVTSGAIVASIGVRKTAYLGGGLLALGMGLSGIALAQLSITILVAGFAVAGLAGALVNIPLNIAASISGKELRKENLSQFHALYSVGSVAGSAAASVSAHAGISPAAHLIGLAVPCALVIVVLARQIPPPSPTNSADAGASHGNRGPAKGALTAWREKRTLRIGVLMFCGSLSEGAANSWLALALMTGLDVSEATGALALSVFTAAMTAGRFAGPWVIGRLGRVRTVVVTGCVALMGLVGVITAPTVTLAFAGAVAWGLGAALSGPVAISAAADDPLHAPARVAMASAFGAAAQIATPPVFGALANVIGARPMLGTISIGLLATLGLSKSVAPDSRTPGMDG</sequence>
<dbReference type="InterPro" id="IPR011701">
    <property type="entry name" value="MFS"/>
</dbReference>
<dbReference type="Pfam" id="PF07690">
    <property type="entry name" value="MFS_1"/>
    <property type="match status" value="1"/>
</dbReference>
<evidence type="ECO:0000256" key="3">
    <source>
        <dbReference type="ARBA" id="ARBA00022989"/>
    </source>
</evidence>
<keyword evidence="4 5" id="KW-0472">Membrane</keyword>
<dbReference type="Gene3D" id="1.20.1250.20">
    <property type="entry name" value="MFS general substrate transporter like domains"/>
    <property type="match status" value="2"/>
</dbReference>
<comment type="subcellular location">
    <subcellularLocation>
        <location evidence="1">Membrane</location>
        <topology evidence="1">Multi-pass membrane protein</topology>
    </subcellularLocation>
</comment>
<dbReference type="GO" id="GO:0016020">
    <property type="term" value="C:membrane"/>
    <property type="evidence" value="ECO:0007669"/>
    <property type="project" value="UniProtKB-SubCell"/>
</dbReference>
<accession>A0A542SNM2</accession>
<keyword evidence="3 5" id="KW-1133">Transmembrane helix</keyword>
<dbReference type="Proteomes" id="UP000316181">
    <property type="component" value="Unassembled WGS sequence"/>
</dbReference>
<dbReference type="GO" id="GO:0022857">
    <property type="term" value="F:transmembrane transporter activity"/>
    <property type="evidence" value="ECO:0007669"/>
    <property type="project" value="InterPro"/>
</dbReference>